<accession>Q687A5</accession>
<reference evidence="1" key="1">
    <citation type="journal article" date="2005" name="Gene">
        <title>Sexuality and parasitism share common regulatory pathways in the fungus Parasitella parasitica.</title>
        <authorList>
            <person name="Schultze K."/>
            <person name="Schimek C."/>
            <person name="Wostemeyer J."/>
            <person name="Burmester A."/>
        </authorList>
    </citation>
    <scope>NUCLEOTIDE SEQUENCE</scope>
    <source>
        <strain evidence="1">CBS 412.66</strain>
    </source>
</reference>
<organism evidence="1">
    <name type="scientific">Parasitella parasitica</name>
    <dbReference type="NCBI Taxonomy" id="35722"/>
    <lineage>
        <taxon>Eukaryota</taxon>
        <taxon>Fungi</taxon>
        <taxon>Fungi incertae sedis</taxon>
        <taxon>Mucoromycota</taxon>
        <taxon>Mucoromycotina</taxon>
        <taxon>Mucoromycetes</taxon>
        <taxon>Mucorales</taxon>
        <taxon>Mucorineae</taxon>
        <taxon>Mucoraceae</taxon>
        <taxon>Parasitella</taxon>
    </lineage>
</organism>
<evidence type="ECO:0000313" key="1">
    <source>
        <dbReference type="EMBL" id="CAH25404.1"/>
    </source>
</evidence>
<sequence>MNKQEYAGIACIIHVHIFVSALICQMKPSDESPTRHRKKAAAIWRL</sequence>
<name>Q687A5_9FUNG</name>
<protein>
    <submittedName>
        <fullName evidence="1">Uncharacterized protein</fullName>
    </submittedName>
</protein>
<dbReference type="EMBL" id="AJ604529">
    <property type="protein sequence ID" value="CAH25404.1"/>
    <property type="molecule type" value="Genomic_DNA"/>
</dbReference>
<dbReference type="AlphaFoldDB" id="Q687A5"/>
<proteinExistence type="predicted"/>